<dbReference type="GO" id="GO:0016787">
    <property type="term" value="F:hydrolase activity"/>
    <property type="evidence" value="ECO:0007669"/>
    <property type="project" value="UniProtKB-KW"/>
</dbReference>
<keyword evidence="5" id="KW-0106">Calcium</keyword>
<comment type="subcellular location">
    <subcellularLocation>
        <location evidence="1">Cytoplasm</location>
        <location evidence="1">Cytosol</location>
    </subcellularLocation>
</comment>
<dbReference type="SMART" id="SM01037">
    <property type="entry name" value="Bet_v_1"/>
    <property type="match status" value="1"/>
</dbReference>
<keyword evidence="3" id="KW-0479">Metal-binding</keyword>
<dbReference type="EMBL" id="CM007366">
    <property type="protein sequence ID" value="OIW09265.1"/>
    <property type="molecule type" value="Genomic_DNA"/>
</dbReference>
<protein>
    <recommendedName>
        <fullName evidence="7">Bet v I/Major latex protein domain-containing protein</fullName>
    </recommendedName>
</protein>
<comment type="similarity">
    <text evidence="6">Belongs to the MLP family.</text>
</comment>
<evidence type="ECO:0000256" key="5">
    <source>
        <dbReference type="ARBA" id="ARBA00022837"/>
    </source>
</evidence>
<dbReference type="InterPro" id="IPR052006">
    <property type="entry name" value="MLP-like"/>
</dbReference>
<dbReference type="Proteomes" id="UP000188354">
    <property type="component" value="Chromosome LG06"/>
</dbReference>
<evidence type="ECO:0000256" key="3">
    <source>
        <dbReference type="ARBA" id="ARBA00022723"/>
    </source>
</evidence>
<accession>A0A4P1REQ4</accession>
<dbReference type="SUPFAM" id="SSF55961">
    <property type="entry name" value="Bet v1-like"/>
    <property type="match status" value="1"/>
</dbReference>
<feature type="domain" description="Bet v I/Major latex protein" evidence="7">
    <location>
        <begin position="2"/>
        <end position="151"/>
    </location>
</feature>
<evidence type="ECO:0000313" key="8">
    <source>
        <dbReference type="EMBL" id="OIW09265.1"/>
    </source>
</evidence>
<dbReference type="KEGG" id="lang:109350712"/>
<dbReference type="InterPro" id="IPR023393">
    <property type="entry name" value="START-like_dom_sf"/>
</dbReference>
<evidence type="ECO:0000256" key="2">
    <source>
        <dbReference type="ARBA" id="ARBA00022722"/>
    </source>
</evidence>
<dbReference type="OrthoDB" id="1847301at2759"/>
<evidence type="ECO:0000259" key="7">
    <source>
        <dbReference type="SMART" id="SM01037"/>
    </source>
</evidence>
<organism evidence="8 9">
    <name type="scientific">Lupinus angustifolius</name>
    <name type="common">Narrow-leaved blue lupine</name>
    <dbReference type="NCBI Taxonomy" id="3871"/>
    <lineage>
        <taxon>Eukaryota</taxon>
        <taxon>Viridiplantae</taxon>
        <taxon>Streptophyta</taxon>
        <taxon>Embryophyta</taxon>
        <taxon>Tracheophyta</taxon>
        <taxon>Spermatophyta</taxon>
        <taxon>Magnoliopsida</taxon>
        <taxon>eudicotyledons</taxon>
        <taxon>Gunneridae</taxon>
        <taxon>Pentapetalae</taxon>
        <taxon>rosids</taxon>
        <taxon>fabids</taxon>
        <taxon>Fabales</taxon>
        <taxon>Fabaceae</taxon>
        <taxon>Papilionoideae</taxon>
        <taxon>50 kb inversion clade</taxon>
        <taxon>genistoids sensu lato</taxon>
        <taxon>core genistoids</taxon>
        <taxon>Genisteae</taxon>
        <taxon>Lupinus</taxon>
    </lineage>
</organism>
<dbReference type="GO" id="GO:0004518">
    <property type="term" value="F:nuclease activity"/>
    <property type="evidence" value="ECO:0007669"/>
    <property type="project" value="UniProtKB-KW"/>
</dbReference>
<dbReference type="Gramene" id="OIW09265">
    <property type="protein sequence ID" value="OIW09265"/>
    <property type="gene ID" value="TanjilG_01236"/>
</dbReference>
<dbReference type="Pfam" id="PF00407">
    <property type="entry name" value="Bet_v_1"/>
    <property type="match status" value="1"/>
</dbReference>
<keyword evidence="2" id="KW-0540">Nuclease</keyword>
<dbReference type="Gene3D" id="3.30.530.20">
    <property type="match status" value="1"/>
</dbReference>
<dbReference type="PANTHER" id="PTHR31338">
    <property type="entry name" value="POLYKETIDE CYCLASE/DEHYDRASE AND LIPID TRANSPORT SUPERFAMILY PROTEIN"/>
    <property type="match status" value="1"/>
</dbReference>
<name>A0A4P1REQ4_LUPAN</name>
<dbReference type="AlphaFoldDB" id="A0A4P1REQ4"/>
<dbReference type="GO" id="GO:0005829">
    <property type="term" value="C:cytosol"/>
    <property type="evidence" value="ECO:0007669"/>
    <property type="project" value="UniProtKB-SubCell"/>
</dbReference>
<evidence type="ECO:0000256" key="4">
    <source>
        <dbReference type="ARBA" id="ARBA00022801"/>
    </source>
</evidence>
<dbReference type="PANTHER" id="PTHR31338:SF16">
    <property type="entry name" value="POLYKETIDE CYCLASE_DEHYDRASE AND LIPID TRANSPORT SUPERFAMILY PROTEIN"/>
    <property type="match status" value="1"/>
</dbReference>
<keyword evidence="9" id="KW-1185">Reference proteome</keyword>
<evidence type="ECO:0000256" key="6">
    <source>
        <dbReference type="ARBA" id="ARBA00038242"/>
    </source>
</evidence>
<evidence type="ECO:0000256" key="1">
    <source>
        <dbReference type="ARBA" id="ARBA00004514"/>
    </source>
</evidence>
<dbReference type="GO" id="GO:0046872">
    <property type="term" value="F:metal ion binding"/>
    <property type="evidence" value="ECO:0007669"/>
    <property type="project" value="UniProtKB-KW"/>
</dbReference>
<sequence length="151" mass="17530">MALKGILSSEVGVHASASKWFNLFAKELHNVQNTTDRVHKTKLLEGDDWHSIGSIKQWTDIVDGKESHYKERLDAIDGKNKTIIYTLFDGDFSKDYNAFKLLFQVIEKDNHAFIKWTIEYEKVNENVEPPYSFMDHFTKSTKEIDVFLLKG</sequence>
<dbReference type="InterPro" id="IPR000916">
    <property type="entry name" value="Bet_v_I/MLP"/>
</dbReference>
<reference evidence="8 9" key="1">
    <citation type="journal article" date="2017" name="Plant Biotechnol. J.">
        <title>A comprehensive draft genome sequence for lupin (Lupinus angustifolius), an emerging health food: insights into plant-microbe interactions and legume evolution.</title>
        <authorList>
            <person name="Hane J.K."/>
            <person name="Ming Y."/>
            <person name="Kamphuis L.G."/>
            <person name="Nelson M.N."/>
            <person name="Garg G."/>
            <person name="Atkins C.A."/>
            <person name="Bayer P.E."/>
            <person name="Bravo A."/>
            <person name="Bringans S."/>
            <person name="Cannon S."/>
            <person name="Edwards D."/>
            <person name="Foley R."/>
            <person name="Gao L.L."/>
            <person name="Harrison M.J."/>
            <person name="Huang W."/>
            <person name="Hurgobin B."/>
            <person name="Li S."/>
            <person name="Liu C.W."/>
            <person name="McGrath A."/>
            <person name="Morahan G."/>
            <person name="Murray J."/>
            <person name="Weller J."/>
            <person name="Jian J."/>
            <person name="Singh K.B."/>
        </authorList>
    </citation>
    <scope>NUCLEOTIDE SEQUENCE [LARGE SCALE GENOMIC DNA]</scope>
    <source>
        <strain evidence="9">cv. Tanjil</strain>
        <tissue evidence="8">Whole plant</tissue>
    </source>
</reference>
<keyword evidence="4" id="KW-0378">Hydrolase</keyword>
<dbReference type="GO" id="GO:0006952">
    <property type="term" value="P:defense response"/>
    <property type="evidence" value="ECO:0007669"/>
    <property type="project" value="InterPro"/>
</dbReference>
<gene>
    <name evidence="8" type="ORF">TanjilG_01236</name>
</gene>
<evidence type="ECO:0000313" key="9">
    <source>
        <dbReference type="Proteomes" id="UP000188354"/>
    </source>
</evidence>
<proteinExistence type="inferred from homology"/>